<organism evidence="3 4">
    <name type="scientific">Neonectria ditissima</name>
    <dbReference type="NCBI Taxonomy" id="78410"/>
    <lineage>
        <taxon>Eukaryota</taxon>
        <taxon>Fungi</taxon>
        <taxon>Dikarya</taxon>
        <taxon>Ascomycota</taxon>
        <taxon>Pezizomycotina</taxon>
        <taxon>Sordariomycetes</taxon>
        <taxon>Hypocreomycetidae</taxon>
        <taxon>Hypocreales</taxon>
        <taxon>Nectriaceae</taxon>
        <taxon>Neonectria</taxon>
    </lineage>
</organism>
<dbReference type="PROSITE" id="PS50011">
    <property type="entry name" value="PROTEIN_KINASE_DOM"/>
    <property type="match status" value="1"/>
</dbReference>
<dbReference type="GO" id="GO:0005524">
    <property type="term" value="F:ATP binding"/>
    <property type="evidence" value="ECO:0007669"/>
    <property type="project" value="InterPro"/>
</dbReference>
<dbReference type="Gene3D" id="1.10.510.10">
    <property type="entry name" value="Transferase(Phosphotransferase) domain 1"/>
    <property type="match status" value="1"/>
</dbReference>
<dbReference type="SUPFAM" id="SSF56112">
    <property type="entry name" value="Protein kinase-like (PK-like)"/>
    <property type="match status" value="1"/>
</dbReference>
<gene>
    <name evidence="3" type="ORF">AK830_g10020</name>
</gene>
<evidence type="ECO:0000259" key="2">
    <source>
        <dbReference type="PROSITE" id="PS50011"/>
    </source>
</evidence>
<reference evidence="3 4" key="1">
    <citation type="submission" date="2015-09" db="EMBL/GenBank/DDBJ databases">
        <title>Draft genome of a European isolate of the apple canker pathogen Neonectria ditissima.</title>
        <authorList>
            <person name="Gomez-Cortecero A."/>
            <person name="Harrison R.J."/>
            <person name="Armitage A.D."/>
        </authorList>
    </citation>
    <scope>NUCLEOTIDE SEQUENCE [LARGE SCALE GENOMIC DNA]</scope>
    <source>
        <strain evidence="3 4">R09/05</strain>
    </source>
</reference>
<dbReference type="PANTHER" id="PTHR24359:SF1">
    <property type="entry name" value="INHIBITOR OF NUCLEAR FACTOR KAPPA-B KINASE EPSILON SUBUNIT HOMOLOG 1-RELATED"/>
    <property type="match status" value="1"/>
</dbReference>
<dbReference type="STRING" id="78410.A0A0P7B848"/>
<comment type="caution">
    <text evidence="3">The sequence shown here is derived from an EMBL/GenBank/DDBJ whole genome shotgun (WGS) entry which is preliminary data.</text>
</comment>
<proteinExistence type="predicted"/>
<evidence type="ECO:0000256" key="1">
    <source>
        <dbReference type="SAM" id="MobiDB-lite"/>
    </source>
</evidence>
<dbReference type="InterPro" id="IPR011009">
    <property type="entry name" value="Kinase-like_dom_sf"/>
</dbReference>
<protein>
    <recommendedName>
        <fullName evidence="2">Protein kinase domain-containing protein</fullName>
    </recommendedName>
</protein>
<keyword evidence="4" id="KW-1185">Reference proteome</keyword>
<sequence>MSFYQKLDQRLVQGALGDQLFLPLSTLDEFTKANITAQLPRMTRFFYRGLADKVLLHARKIFAILVLMGEQDTIRDILRDGLKDEDLPLSLPENGSAYTLVSWNRKVFKSFAAWGKEARVKEFLAKQWFVLAPVFERSGQRIELNTKCALPIVNTELIAGVNACMMVAPLLTISKDDEATVAIKEFRVKASFDHEEENLLKVQNLEHNHLIRIIATCDREPSYYVIFPWADGGNLREFWQDEDSHRTPELILWSLRQMLGLADGLKALHTENCRHGDLKPENILHFKKSDDPSDESQGNLVIADVGVSKFHREATKLRNLPTNTKATTPTYEAPEAHPDVKDPRSRVYDTWSMGCIYLEWVVWLLYGMNAVRRFRQARTSDDPMIEAGSFYIHAPQGTPPVHPKVSEAFGVLKEDPRCIDGTAFGDLLGLIAKDLLVAVDSRATASKLADQLGRIVHDAVQRPLYFYKQVDPPPDIPKFFTMP</sequence>
<feature type="region of interest" description="Disordered" evidence="1">
    <location>
        <begin position="322"/>
        <end position="342"/>
    </location>
</feature>
<dbReference type="SMART" id="SM00220">
    <property type="entry name" value="S_TKc"/>
    <property type="match status" value="1"/>
</dbReference>
<dbReference type="OrthoDB" id="1046782at2759"/>
<dbReference type="Pfam" id="PF00069">
    <property type="entry name" value="Pkinase"/>
    <property type="match status" value="1"/>
</dbReference>
<dbReference type="PANTHER" id="PTHR24359">
    <property type="entry name" value="SERINE/THREONINE-PROTEIN KINASE SBK1"/>
    <property type="match status" value="1"/>
</dbReference>
<evidence type="ECO:0000313" key="3">
    <source>
        <dbReference type="EMBL" id="KPM36546.1"/>
    </source>
</evidence>
<dbReference type="Proteomes" id="UP000050424">
    <property type="component" value="Unassembled WGS sequence"/>
</dbReference>
<dbReference type="AlphaFoldDB" id="A0A0P7B848"/>
<evidence type="ECO:0000313" key="4">
    <source>
        <dbReference type="Proteomes" id="UP000050424"/>
    </source>
</evidence>
<dbReference type="EMBL" id="LKCW01000199">
    <property type="protein sequence ID" value="KPM36546.1"/>
    <property type="molecule type" value="Genomic_DNA"/>
</dbReference>
<accession>A0A0P7B848</accession>
<dbReference type="CDD" id="cd00180">
    <property type="entry name" value="PKc"/>
    <property type="match status" value="1"/>
</dbReference>
<name>A0A0P7B848_9HYPO</name>
<dbReference type="InterPro" id="IPR000719">
    <property type="entry name" value="Prot_kinase_dom"/>
</dbReference>
<dbReference type="GO" id="GO:0004674">
    <property type="term" value="F:protein serine/threonine kinase activity"/>
    <property type="evidence" value="ECO:0007669"/>
    <property type="project" value="TreeGrafter"/>
</dbReference>
<feature type="domain" description="Protein kinase" evidence="2">
    <location>
        <begin position="153"/>
        <end position="460"/>
    </location>
</feature>